<keyword evidence="2" id="KW-1185">Reference proteome</keyword>
<gene>
    <name evidence="1" type="ORF">AYBTSS11_LOCUS9113</name>
</gene>
<organism evidence="1 2">
    <name type="scientific">Sphenostylis stenocarpa</name>
    <dbReference type="NCBI Taxonomy" id="92480"/>
    <lineage>
        <taxon>Eukaryota</taxon>
        <taxon>Viridiplantae</taxon>
        <taxon>Streptophyta</taxon>
        <taxon>Embryophyta</taxon>
        <taxon>Tracheophyta</taxon>
        <taxon>Spermatophyta</taxon>
        <taxon>Magnoliopsida</taxon>
        <taxon>eudicotyledons</taxon>
        <taxon>Gunneridae</taxon>
        <taxon>Pentapetalae</taxon>
        <taxon>rosids</taxon>
        <taxon>fabids</taxon>
        <taxon>Fabales</taxon>
        <taxon>Fabaceae</taxon>
        <taxon>Papilionoideae</taxon>
        <taxon>50 kb inversion clade</taxon>
        <taxon>NPAAA clade</taxon>
        <taxon>indigoferoid/millettioid clade</taxon>
        <taxon>Phaseoleae</taxon>
        <taxon>Sphenostylis</taxon>
    </lineage>
</organism>
<protein>
    <submittedName>
        <fullName evidence="1">Uncharacterized protein</fullName>
    </submittedName>
</protein>
<dbReference type="PANTHER" id="PTHR12550:SF70">
    <property type="entry name" value="JIL-1 ANCHORING AND STABILIZING PROTEIN, ISOFORM A"/>
    <property type="match status" value="1"/>
</dbReference>
<accession>A0AA86VFF9</accession>
<proteinExistence type="predicted"/>
<dbReference type="EMBL" id="OY731400">
    <property type="protein sequence ID" value="CAJ1939409.1"/>
    <property type="molecule type" value="Genomic_DNA"/>
</dbReference>
<reference evidence="1" key="1">
    <citation type="submission" date="2023-10" db="EMBL/GenBank/DDBJ databases">
        <authorList>
            <person name="Domelevo Entfellner J.-B."/>
        </authorList>
    </citation>
    <scope>NUCLEOTIDE SEQUENCE</scope>
</reference>
<evidence type="ECO:0000313" key="2">
    <source>
        <dbReference type="Proteomes" id="UP001189624"/>
    </source>
</evidence>
<feature type="non-terminal residue" evidence="1">
    <location>
        <position position="1"/>
    </location>
</feature>
<sequence>QRGLLSGISSASFFLIKFSIFYNGNFLCEFVLARIPIIENQRAFVAPADIQSFTSEAKNKLSTRLQGKTRYFAQAVKEICATFKEMQK</sequence>
<dbReference type="Proteomes" id="UP001189624">
    <property type="component" value="Chromosome 3"/>
</dbReference>
<dbReference type="PANTHER" id="PTHR12550">
    <property type="entry name" value="HEPATOMA-DERIVED GROWTH FACTOR-RELATED"/>
    <property type="match status" value="1"/>
</dbReference>
<dbReference type="AlphaFoldDB" id="A0AA86VFF9"/>
<evidence type="ECO:0000313" key="1">
    <source>
        <dbReference type="EMBL" id="CAJ1939409.1"/>
    </source>
</evidence>
<dbReference type="Gramene" id="rna-AYBTSS11_LOCUS9113">
    <property type="protein sequence ID" value="CAJ1939409.1"/>
    <property type="gene ID" value="gene-AYBTSS11_LOCUS9113"/>
</dbReference>
<name>A0AA86VFF9_9FABA</name>